<evidence type="ECO:0000313" key="2">
    <source>
        <dbReference type="Proteomes" id="UP000060787"/>
    </source>
</evidence>
<name>A0A0S2F4I5_LYSAN</name>
<dbReference type="PATRIC" id="fig|84531.8.peg.290"/>
<evidence type="ECO:0000313" key="1">
    <source>
        <dbReference type="EMBL" id="ALN78448.1"/>
    </source>
</evidence>
<proteinExistence type="predicted"/>
<gene>
    <name evidence="1" type="ORF">LA76x_0286</name>
</gene>
<keyword evidence="2" id="KW-1185">Reference proteome</keyword>
<dbReference type="STRING" id="84531.LA76x_0286"/>
<organism evidence="1 2">
    <name type="scientific">Lysobacter antibioticus</name>
    <dbReference type="NCBI Taxonomy" id="84531"/>
    <lineage>
        <taxon>Bacteria</taxon>
        <taxon>Pseudomonadati</taxon>
        <taxon>Pseudomonadota</taxon>
        <taxon>Gammaproteobacteria</taxon>
        <taxon>Lysobacterales</taxon>
        <taxon>Lysobacteraceae</taxon>
        <taxon>Lysobacter</taxon>
    </lineage>
</organism>
<dbReference type="EMBL" id="CP011129">
    <property type="protein sequence ID" value="ALN78448.1"/>
    <property type="molecule type" value="Genomic_DNA"/>
</dbReference>
<dbReference type="Proteomes" id="UP000060787">
    <property type="component" value="Chromosome"/>
</dbReference>
<dbReference type="AlphaFoldDB" id="A0A0S2F4I5"/>
<protein>
    <submittedName>
        <fullName evidence="1">Uncharacterized protein</fullName>
    </submittedName>
</protein>
<sequence length="61" mass="6367">MNRRRGGPAPAVCPSLLAGFAATGLRRIAAPARIAPRSGRARAMAACRILSHESGRKRAVS</sequence>
<accession>A0A0S2F4I5</accession>
<dbReference type="KEGG" id="lab:LA76x_0286"/>
<reference evidence="1 2" key="1">
    <citation type="journal article" date="2015" name="BMC Genomics">
        <title>Comparative genomics and metabolic profiling of the genus Lysobacter.</title>
        <authorList>
            <person name="de Bruijn I."/>
            <person name="Cheng X."/>
            <person name="de Jager V."/>
            <person name="Exposito R.G."/>
            <person name="Watrous J."/>
            <person name="Patel N."/>
            <person name="Postma J."/>
            <person name="Dorrestein P.C."/>
            <person name="Kobayashi D."/>
            <person name="Raaijmakers J.M."/>
        </authorList>
    </citation>
    <scope>NUCLEOTIDE SEQUENCE [LARGE SCALE GENOMIC DNA]</scope>
    <source>
        <strain evidence="1 2">76</strain>
    </source>
</reference>